<protein>
    <submittedName>
        <fullName evidence="3">DUF5641 domain-containing protein</fullName>
    </submittedName>
</protein>
<keyword evidence="2" id="KW-1185">Reference proteome</keyword>
<name>A0A7I5E5V9_HAECO</name>
<accession>A0A7I5E5V9</accession>
<evidence type="ECO:0000313" key="2">
    <source>
        <dbReference type="Proteomes" id="UP000025227"/>
    </source>
</evidence>
<dbReference type="WBParaSite" id="HCON_00017620-00001">
    <property type="protein sequence ID" value="HCON_00017620-00001"/>
    <property type="gene ID" value="HCON_00017620"/>
</dbReference>
<dbReference type="OrthoDB" id="5868911at2759"/>
<dbReference type="AlphaFoldDB" id="A0A7I5E5V9"/>
<evidence type="ECO:0000259" key="1">
    <source>
        <dbReference type="Pfam" id="PF18701"/>
    </source>
</evidence>
<dbReference type="OMA" id="NDAYLTF"/>
<reference evidence="3" key="1">
    <citation type="submission" date="2020-12" db="UniProtKB">
        <authorList>
            <consortium name="WormBaseParasite"/>
        </authorList>
    </citation>
    <scope>IDENTIFICATION</scope>
    <source>
        <strain evidence="3">MHco3</strain>
    </source>
</reference>
<dbReference type="InterPro" id="IPR040676">
    <property type="entry name" value="DUF5641"/>
</dbReference>
<evidence type="ECO:0000313" key="3">
    <source>
        <dbReference type="WBParaSite" id="HCON_00017620-00001"/>
    </source>
</evidence>
<proteinExistence type="predicted"/>
<organism evidence="2 3">
    <name type="scientific">Haemonchus contortus</name>
    <name type="common">Barber pole worm</name>
    <dbReference type="NCBI Taxonomy" id="6289"/>
    <lineage>
        <taxon>Eukaryota</taxon>
        <taxon>Metazoa</taxon>
        <taxon>Ecdysozoa</taxon>
        <taxon>Nematoda</taxon>
        <taxon>Chromadorea</taxon>
        <taxon>Rhabditida</taxon>
        <taxon>Rhabditina</taxon>
        <taxon>Rhabditomorpha</taxon>
        <taxon>Strongyloidea</taxon>
        <taxon>Trichostrongylidae</taxon>
        <taxon>Haemonchus</taxon>
    </lineage>
</organism>
<dbReference type="Proteomes" id="UP000025227">
    <property type="component" value="Unplaced"/>
</dbReference>
<feature type="domain" description="DUF5641" evidence="1">
    <location>
        <begin position="31"/>
        <end position="124"/>
    </location>
</feature>
<sequence length="174" mass="20617">MTRKTPIFLPPREALQLCTREQAQEALRSSMEVTECFWELWNDAYLTFLGEQHRNYLNQGRNTPKQPKEGQLVLLYNPIPPRNTWRIGRITKLLPSNDEEIRQVELQLPNKHTTKRPINLLIPLELEQEEKAGYTETIQAVTPYPTVLVYHPSRYDIRPKRQKTQHYPYSKGEY</sequence>
<dbReference type="Pfam" id="PF18701">
    <property type="entry name" value="DUF5641"/>
    <property type="match status" value="1"/>
</dbReference>